<dbReference type="GO" id="GO:0008270">
    <property type="term" value="F:zinc ion binding"/>
    <property type="evidence" value="ECO:0007669"/>
    <property type="project" value="UniProtKB-KW"/>
</dbReference>
<feature type="domain" description="CW-type" evidence="7">
    <location>
        <begin position="897"/>
        <end position="948"/>
    </location>
</feature>
<evidence type="ECO:0000313" key="10">
    <source>
        <dbReference type="EMBL" id="KAK7852016.1"/>
    </source>
</evidence>
<sequence>MNDNDDENDKSFPDHKLCGYLCTVLTVNSPPSVETLRFKKTRCEIFGDGLYVGFRSSNGVVLSVLDSAPEPEQCESKSGVGGVVVSSGKKRKKKRVRKIGQVHGSISVVHQLQALVSQRCVKIDARVVCVLGSESEEAEAEARAVVLVDVYLPIAVLSGWQFPRSGSIAAALFRHLSCDWGERASMLASGQRCIEAQGADKSVWNLSDCHVLGCKLHYNVTDSSKRRLFELHEIFKSVPSLMKREQLDSSRIMPVDGVYRSGIWDLSDDILINILATLGPTDLVKAAATCRHLKSLAASIMPCMKLKLFSHQQAAVEWMLQRERNAEIMPHPLYMAFSAEDGFSFYVNIVSGEIVTGIAPSIKDFRGGMFCDEPGLGKTITALSLILKTQGTWADPPEGVQINWCMHNGDQRCGYYELSGDNVTGGITFLGKRDVGQNARRGMEDLARSSPKRARLIGFDDQIAFDDLFPSRGNKSPISASSIPAMSVVQCSRDLSFIKKNLCSEYEGAAGFSKEKKVGGNSSRCKRASVCPRRFSQEKQVEVSYGVSNCCKRPGKAVADYLEYNDTWVQCDACRKWRKLIETRAADASAVWFCSMNTDPLYQSCSVPEESWDNCSAIRYLPGFYTKGTAAGEERNVSFFTSVLREHYPLINSETKKALTWLAKLTPEKLSHMESIGLRSPYLGTSVMPVRNAHGYDKIFSAFGLRKREEKGKTITALSLILKTQGTWADPPEGVQINWCMHNGDQRCGYYELSGDNVTGGITFLGKRDVGQNARRGMEDLARSSPKRARLMGFDDQIAFDDLFPSRGNKSPISASSIPAMSVVQCSRDLSFIKKNLCSEYEGAAGFSKEKKVGGNSSRCKRASVCPRRFSQEKQVEVSYGVSNCCKRPGKAVADYLEYNDTWVQCDACRKWRKLIETRAADASAVWFCSMNTDPLYQSCSVPEESWDNCSAIRYLPGFYTKGTSAGEERNVSFFTSVLREHYPLINSETKKALTWLAKLTPEKLSHMESIGLRSPYLGTSVMPVRNAHGYDKIFSAFGLRKREEKGIFKWYYPRDLDNLAFDVAALRISLCEPLDSVRLYLSRATLIVVPSNLVEHWKTQIEKHVSPGQLRVYVWTDHRKPPAHSLAWDYDIVITTVSRLSAEWSPRKKSVLMQVHWLRVMLDEGHTLGSSVNLTNKLQMAISLVASNRWILTGTPTPNTPNSQLSHLQPLLKFLHEEAFGQNQMSWEAGILRPFEAEMEEGRLRLLQLLQKCMISARKMDLQNIPPCIKKVMFLDFTEEHARSYNELVVTVRRNILMADWNDPSHVESLLNPKQWKSRSATVRNVRLSCCVAGHIKVTEAGEDIQETMDVLVEKGLDHTADEYTYIKNYLLYGGYCVRCNEWCRLPVITPCRHLLCLDCVALDSEKCTYPGCGNLYEMESPVVLTRPENPNPKWPDNWDPDWQSTSSSKVTYLIQRLKALLEANREVGHYMGEGQIVKCVDELVYPSQMSDARVLSLDDCSRASSETQKFSLEKVLIFSQFLEHIHVIEQQLTIAGIKFAGMYSPMHSSNKMKSLATFQNDESCMALLMDGSAALGLDLSFVTHVFLMEPIWDKSMEEQVISRAHRMGATQPIHVETLAMRGTIEEQMVHFLQDADDRRRFLKEEYRKPDREGPRTHRTLHDFAESNYLSHLGFVRTNPKT</sequence>
<dbReference type="InterPro" id="IPR014001">
    <property type="entry name" value="Helicase_ATP-bd"/>
</dbReference>
<dbReference type="PROSITE" id="PS51194">
    <property type="entry name" value="HELICASE_CTER"/>
    <property type="match status" value="1"/>
</dbReference>
<dbReference type="Gene3D" id="3.30.40.100">
    <property type="match status" value="2"/>
</dbReference>
<dbReference type="SUPFAM" id="SSF81383">
    <property type="entry name" value="F-box domain"/>
    <property type="match status" value="1"/>
</dbReference>
<dbReference type="Gene3D" id="3.40.50.300">
    <property type="entry name" value="P-loop containing nucleotide triphosphate hydrolases"/>
    <property type="match status" value="1"/>
</dbReference>
<dbReference type="PANTHER" id="PTHR45626:SF14">
    <property type="entry name" value="ATP-DEPENDENT DNA HELICASE (EUROFUNG)"/>
    <property type="match status" value="1"/>
</dbReference>
<keyword evidence="3" id="KW-0863">Zinc-finger</keyword>
<feature type="domain" description="Helicase ATP-binding" evidence="8">
    <location>
        <begin position="1050"/>
        <end position="1215"/>
    </location>
</feature>
<feature type="domain" description="Helicase C-terminal" evidence="9">
    <location>
        <begin position="1507"/>
        <end position="1663"/>
    </location>
</feature>
<dbReference type="PROSITE" id="PS00518">
    <property type="entry name" value="ZF_RING_1"/>
    <property type="match status" value="1"/>
</dbReference>
<dbReference type="Gene3D" id="3.40.50.10810">
    <property type="entry name" value="Tandem AAA-ATPase domain"/>
    <property type="match status" value="1"/>
</dbReference>
<proteinExistence type="predicted"/>
<name>A0AAW0LLN8_QUESU</name>
<dbReference type="GO" id="GO:0006281">
    <property type="term" value="P:DNA repair"/>
    <property type="evidence" value="ECO:0007669"/>
    <property type="project" value="TreeGrafter"/>
</dbReference>
<dbReference type="SMART" id="SM00256">
    <property type="entry name" value="FBOX"/>
    <property type="match status" value="1"/>
</dbReference>
<dbReference type="InterPro" id="IPR027417">
    <property type="entry name" value="P-loop_NTPase"/>
</dbReference>
<dbReference type="InterPro" id="IPR049730">
    <property type="entry name" value="SNF2/RAD54-like_C"/>
</dbReference>
<evidence type="ECO:0000259" key="7">
    <source>
        <dbReference type="PROSITE" id="PS51050"/>
    </source>
</evidence>
<evidence type="ECO:0000256" key="6">
    <source>
        <dbReference type="ARBA" id="ARBA00022840"/>
    </source>
</evidence>
<evidence type="ECO:0000313" key="11">
    <source>
        <dbReference type="Proteomes" id="UP000237347"/>
    </source>
</evidence>
<keyword evidence="11" id="KW-1185">Reference proteome</keyword>
<keyword evidence="4" id="KW-0378">Hydrolase</keyword>
<dbReference type="SUPFAM" id="SSF52540">
    <property type="entry name" value="P-loop containing nucleoside triphosphate hydrolases"/>
    <property type="match status" value="3"/>
</dbReference>
<dbReference type="InterPro" id="IPR000330">
    <property type="entry name" value="SNF2_N"/>
</dbReference>
<dbReference type="PANTHER" id="PTHR45626">
    <property type="entry name" value="TRANSCRIPTION TERMINATION FACTOR 2-RELATED"/>
    <property type="match status" value="1"/>
</dbReference>
<dbReference type="GO" id="GO:0016787">
    <property type="term" value="F:hydrolase activity"/>
    <property type="evidence" value="ECO:0007669"/>
    <property type="project" value="UniProtKB-KW"/>
</dbReference>
<comment type="caution">
    <text evidence="10">The sequence shown here is derived from an EMBL/GenBank/DDBJ whole genome shotgun (WGS) entry which is preliminary data.</text>
</comment>
<dbReference type="EMBL" id="PKMF04000080">
    <property type="protein sequence ID" value="KAK7852016.1"/>
    <property type="molecule type" value="Genomic_DNA"/>
</dbReference>
<organism evidence="10 11">
    <name type="scientific">Quercus suber</name>
    <name type="common">Cork oak</name>
    <dbReference type="NCBI Taxonomy" id="58331"/>
    <lineage>
        <taxon>Eukaryota</taxon>
        <taxon>Viridiplantae</taxon>
        <taxon>Streptophyta</taxon>
        <taxon>Embryophyta</taxon>
        <taxon>Tracheophyta</taxon>
        <taxon>Spermatophyta</taxon>
        <taxon>Magnoliopsida</taxon>
        <taxon>eudicotyledons</taxon>
        <taxon>Gunneridae</taxon>
        <taxon>Pentapetalae</taxon>
        <taxon>rosids</taxon>
        <taxon>fabids</taxon>
        <taxon>Fagales</taxon>
        <taxon>Fagaceae</taxon>
        <taxon>Quercus</taxon>
    </lineage>
</organism>
<dbReference type="GO" id="GO:0008094">
    <property type="term" value="F:ATP-dependent activity, acting on DNA"/>
    <property type="evidence" value="ECO:0007669"/>
    <property type="project" value="TreeGrafter"/>
</dbReference>
<dbReference type="Pfam" id="PF00271">
    <property type="entry name" value="Helicase_C"/>
    <property type="match status" value="1"/>
</dbReference>
<dbReference type="Pfam" id="PF00176">
    <property type="entry name" value="SNF2-rel_dom"/>
    <property type="match status" value="2"/>
</dbReference>
<dbReference type="GO" id="GO:0005634">
    <property type="term" value="C:nucleus"/>
    <property type="evidence" value="ECO:0007669"/>
    <property type="project" value="TreeGrafter"/>
</dbReference>
<dbReference type="InterPro" id="IPR001810">
    <property type="entry name" value="F-box_dom"/>
</dbReference>
<dbReference type="CDD" id="cd16449">
    <property type="entry name" value="RING-HC"/>
    <property type="match status" value="1"/>
</dbReference>
<protein>
    <submittedName>
        <fullName evidence="10">F-box protein</fullName>
    </submittedName>
</protein>
<evidence type="ECO:0000256" key="1">
    <source>
        <dbReference type="ARBA" id="ARBA00022723"/>
    </source>
</evidence>
<dbReference type="Pfam" id="PF00646">
    <property type="entry name" value="F-box"/>
    <property type="match status" value="1"/>
</dbReference>
<dbReference type="InterPro" id="IPR017907">
    <property type="entry name" value="Znf_RING_CS"/>
</dbReference>
<dbReference type="GO" id="GO:0005524">
    <property type="term" value="F:ATP binding"/>
    <property type="evidence" value="ECO:0007669"/>
    <property type="project" value="UniProtKB-KW"/>
</dbReference>
<dbReference type="Proteomes" id="UP000237347">
    <property type="component" value="Unassembled WGS sequence"/>
</dbReference>
<dbReference type="SMART" id="SM00490">
    <property type="entry name" value="HELICc"/>
    <property type="match status" value="1"/>
</dbReference>
<evidence type="ECO:0000256" key="5">
    <source>
        <dbReference type="ARBA" id="ARBA00022833"/>
    </source>
</evidence>
<accession>A0AAW0LLN8</accession>
<dbReference type="InterPro" id="IPR050628">
    <property type="entry name" value="SNF2_RAD54_helicase_TF"/>
</dbReference>
<evidence type="ECO:0000259" key="9">
    <source>
        <dbReference type="PROSITE" id="PS51194"/>
    </source>
</evidence>
<keyword evidence="6" id="KW-0067">ATP-binding</keyword>
<evidence type="ECO:0000259" key="8">
    <source>
        <dbReference type="PROSITE" id="PS51192"/>
    </source>
</evidence>
<dbReference type="InterPro" id="IPR036047">
    <property type="entry name" value="F-box-like_dom_sf"/>
</dbReference>
<dbReference type="SMART" id="SM00487">
    <property type="entry name" value="DEXDc"/>
    <property type="match status" value="1"/>
</dbReference>
<dbReference type="InterPro" id="IPR011124">
    <property type="entry name" value="Znf_CW"/>
</dbReference>
<feature type="domain" description="CW-type" evidence="7">
    <location>
        <begin position="562"/>
        <end position="613"/>
    </location>
</feature>
<keyword evidence="5" id="KW-0862">Zinc</keyword>
<keyword evidence="2" id="KW-0547">Nucleotide-binding</keyword>
<dbReference type="InterPro" id="IPR038718">
    <property type="entry name" value="SNF2-like_sf"/>
</dbReference>
<dbReference type="PROSITE" id="PS51192">
    <property type="entry name" value="HELICASE_ATP_BIND_1"/>
    <property type="match status" value="1"/>
</dbReference>
<gene>
    <name evidence="10" type="ORF">CFP56_040362</name>
</gene>
<dbReference type="CDD" id="cd18008">
    <property type="entry name" value="DEXDc_SHPRH-like"/>
    <property type="match status" value="1"/>
</dbReference>
<dbReference type="CDD" id="cd18793">
    <property type="entry name" value="SF2_C_SNF"/>
    <property type="match status" value="1"/>
</dbReference>
<dbReference type="PROSITE" id="PS51050">
    <property type="entry name" value="ZF_CW"/>
    <property type="match status" value="2"/>
</dbReference>
<evidence type="ECO:0000256" key="3">
    <source>
        <dbReference type="ARBA" id="ARBA00022771"/>
    </source>
</evidence>
<dbReference type="Pfam" id="PF07496">
    <property type="entry name" value="zf-CW"/>
    <property type="match status" value="2"/>
</dbReference>
<keyword evidence="1" id="KW-0479">Metal-binding</keyword>
<evidence type="ECO:0000256" key="4">
    <source>
        <dbReference type="ARBA" id="ARBA00022801"/>
    </source>
</evidence>
<reference evidence="10 11" key="1">
    <citation type="journal article" date="2018" name="Sci. Data">
        <title>The draft genome sequence of cork oak.</title>
        <authorList>
            <person name="Ramos A.M."/>
            <person name="Usie A."/>
            <person name="Barbosa P."/>
            <person name="Barros P.M."/>
            <person name="Capote T."/>
            <person name="Chaves I."/>
            <person name="Simoes F."/>
            <person name="Abreu I."/>
            <person name="Carrasquinho I."/>
            <person name="Faro C."/>
            <person name="Guimaraes J.B."/>
            <person name="Mendonca D."/>
            <person name="Nobrega F."/>
            <person name="Rodrigues L."/>
            <person name="Saibo N.J.M."/>
            <person name="Varela M.C."/>
            <person name="Egas C."/>
            <person name="Matos J."/>
            <person name="Miguel C.M."/>
            <person name="Oliveira M.M."/>
            <person name="Ricardo C.P."/>
            <person name="Goncalves S."/>
        </authorList>
    </citation>
    <scope>NUCLEOTIDE SEQUENCE [LARGE SCALE GENOMIC DNA]</scope>
    <source>
        <strain evidence="11">cv. HL8</strain>
    </source>
</reference>
<dbReference type="CDD" id="cd09917">
    <property type="entry name" value="F-box_SF"/>
    <property type="match status" value="1"/>
</dbReference>
<dbReference type="InterPro" id="IPR001650">
    <property type="entry name" value="Helicase_C-like"/>
</dbReference>
<evidence type="ECO:0000256" key="2">
    <source>
        <dbReference type="ARBA" id="ARBA00022741"/>
    </source>
</evidence>